<dbReference type="WBParaSite" id="Csp11.Scaffold456.g1360.t1">
    <property type="protein sequence ID" value="Csp11.Scaffold456.g1360.t1"/>
    <property type="gene ID" value="Csp11.Scaffold456.g1360"/>
</dbReference>
<protein>
    <submittedName>
        <fullName evidence="4">Chromo domain-containing protein</fullName>
    </submittedName>
</protein>
<name>A0A1I7T0Z5_9PELO</name>
<feature type="compositionally biased region" description="Acidic residues" evidence="1">
    <location>
        <begin position="18"/>
        <end position="38"/>
    </location>
</feature>
<feature type="region of interest" description="Disordered" evidence="1">
    <location>
        <begin position="1"/>
        <end position="47"/>
    </location>
</feature>
<dbReference type="AlphaFoldDB" id="A0A1I7T0Z5"/>
<reference evidence="4" key="1">
    <citation type="submission" date="2016-11" db="UniProtKB">
        <authorList>
            <consortium name="WormBaseParasite"/>
        </authorList>
    </citation>
    <scope>IDENTIFICATION</scope>
</reference>
<keyword evidence="3" id="KW-1185">Reference proteome</keyword>
<feature type="region of interest" description="Disordered" evidence="1">
    <location>
        <begin position="101"/>
        <end position="170"/>
    </location>
</feature>
<feature type="domain" description="Chromo" evidence="2">
    <location>
        <begin position="43"/>
        <end position="102"/>
    </location>
</feature>
<dbReference type="STRING" id="1561998.A0A1I7T0Z5"/>
<proteinExistence type="predicted"/>
<evidence type="ECO:0000313" key="4">
    <source>
        <dbReference type="WBParaSite" id="Csp11.Scaffold456.g1360.t1"/>
    </source>
</evidence>
<organism evidence="3 4">
    <name type="scientific">Caenorhabditis tropicalis</name>
    <dbReference type="NCBI Taxonomy" id="1561998"/>
    <lineage>
        <taxon>Eukaryota</taxon>
        <taxon>Metazoa</taxon>
        <taxon>Ecdysozoa</taxon>
        <taxon>Nematoda</taxon>
        <taxon>Chromadorea</taxon>
        <taxon>Rhabditida</taxon>
        <taxon>Rhabditina</taxon>
        <taxon>Rhabditomorpha</taxon>
        <taxon>Rhabditoidea</taxon>
        <taxon>Rhabditidae</taxon>
        <taxon>Peloderinae</taxon>
        <taxon>Caenorhabditis</taxon>
    </lineage>
</organism>
<feature type="compositionally biased region" description="Polar residues" evidence="1">
    <location>
        <begin position="108"/>
        <end position="125"/>
    </location>
</feature>
<accession>A0A1I7T0Z5</accession>
<dbReference type="SUPFAM" id="SSF54160">
    <property type="entry name" value="Chromo domain-like"/>
    <property type="match status" value="1"/>
</dbReference>
<dbReference type="InterPro" id="IPR016197">
    <property type="entry name" value="Chromo-like_dom_sf"/>
</dbReference>
<feature type="compositionally biased region" description="Basic and acidic residues" evidence="1">
    <location>
        <begin position="137"/>
        <end position="170"/>
    </location>
</feature>
<dbReference type="PROSITE" id="PS50013">
    <property type="entry name" value="CHROMO_2"/>
    <property type="match status" value="1"/>
</dbReference>
<dbReference type="Proteomes" id="UP000095282">
    <property type="component" value="Unplaced"/>
</dbReference>
<dbReference type="Gene3D" id="2.40.50.40">
    <property type="match status" value="1"/>
</dbReference>
<dbReference type="InterPro" id="IPR000953">
    <property type="entry name" value="Chromo/chromo_shadow_dom"/>
</dbReference>
<evidence type="ECO:0000313" key="3">
    <source>
        <dbReference type="Proteomes" id="UP000095282"/>
    </source>
</evidence>
<evidence type="ECO:0000259" key="2">
    <source>
        <dbReference type="PROSITE" id="PS50013"/>
    </source>
</evidence>
<evidence type="ECO:0000256" key="1">
    <source>
        <dbReference type="SAM" id="MobiDB-lite"/>
    </source>
</evidence>
<dbReference type="CDD" id="cd00024">
    <property type="entry name" value="CD_CSD"/>
    <property type="match status" value="1"/>
</dbReference>
<sequence length="170" mass="19732">MTNSASEVNESNKREKVEEEVDDNEHDDDDDDDDDDNDNAEKWEVKEVTQMKYQNGRIEFLVTWESDGSITWEPISSFPGEYDHQMIQEYMKKNPQHCKQEMGKGETCASSRNYSNITVSKGSSRSTKKWTYELDSEDRYEKPDASAGREAKNLSDPNRLEDPEETVRKT</sequence>